<evidence type="ECO:0000313" key="3">
    <source>
        <dbReference type="Proteomes" id="UP001172101"/>
    </source>
</evidence>
<feature type="compositionally biased region" description="Basic and acidic residues" evidence="1">
    <location>
        <begin position="169"/>
        <end position="184"/>
    </location>
</feature>
<sequence length="387" mass="43514">MAHRDRRLCSEWVISNFSDVNVAKDRGWFVEYWPYSSFIHCGRRKEYVLHCPDSLCNVIGGSIYGGMRSHDGSTSGVLLGRDERAMACYTTKLHIKHWWTVVLRNSPDGYFFGSSAFCSTDVSVDTSWPPDEREKFELSLEPRDRENILAYLGVERVEEETVTLSNDATIRESGDHTGCEKQNDGQKQAQDEGEDEKMGNISAQPDSAPSHPVESRPPSHSSGSSYTIDTDYEPSECSHSSSYSGSSGAIDISGSSRLAYTEAEKAMIQKMFSSEFIFHELFNLNAYGHGPDGLDARVREGRELLRAIQKAKSDNCDISDDEINKSRLQHVADSAFAADEREGIQLNYRCSFRFMLIHGLMFYDDEDVQEARAPVRDQMRGSSVGRK</sequence>
<reference evidence="2" key="1">
    <citation type="submission" date="2023-06" db="EMBL/GenBank/DDBJ databases">
        <title>Genome-scale phylogeny and comparative genomics of the fungal order Sordariales.</title>
        <authorList>
            <consortium name="Lawrence Berkeley National Laboratory"/>
            <person name="Hensen N."/>
            <person name="Bonometti L."/>
            <person name="Westerberg I."/>
            <person name="Brannstrom I.O."/>
            <person name="Guillou S."/>
            <person name="Cros-Aarteil S."/>
            <person name="Calhoun S."/>
            <person name="Haridas S."/>
            <person name="Kuo A."/>
            <person name="Mondo S."/>
            <person name="Pangilinan J."/>
            <person name="Riley R."/>
            <person name="LaButti K."/>
            <person name="Andreopoulos B."/>
            <person name="Lipzen A."/>
            <person name="Chen C."/>
            <person name="Yanf M."/>
            <person name="Daum C."/>
            <person name="Ng V."/>
            <person name="Clum A."/>
            <person name="Steindorff A."/>
            <person name="Ohm R."/>
            <person name="Martin F."/>
            <person name="Silar P."/>
            <person name="Natvig D."/>
            <person name="Lalanne C."/>
            <person name="Gautier V."/>
            <person name="Ament-velasquez S.L."/>
            <person name="Kruys A."/>
            <person name="Hutchinson M.I."/>
            <person name="Powell A.J."/>
            <person name="Barry K."/>
            <person name="Miller A.N."/>
            <person name="Grigoriev I.V."/>
            <person name="Debuchy R."/>
            <person name="Gladieux P."/>
            <person name="Thoren M.H."/>
            <person name="Johannesson H."/>
        </authorList>
    </citation>
    <scope>NUCLEOTIDE SEQUENCE</scope>
    <source>
        <strain evidence="2">SMH2392-1A</strain>
    </source>
</reference>
<evidence type="ECO:0000256" key="1">
    <source>
        <dbReference type="SAM" id="MobiDB-lite"/>
    </source>
</evidence>
<protein>
    <submittedName>
        <fullName evidence="2">Uncharacterized protein</fullName>
    </submittedName>
</protein>
<accession>A0AA40DN99</accession>
<feature type="compositionally biased region" description="Low complexity" evidence="1">
    <location>
        <begin position="216"/>
        <end position="225"/>
    </location>
</feature>
<dbReference type="RefSeq" id="XP_060291192.1">
    <property type="nucleotide sequence ID" value="XM_060448066.1"/>
</dbReference>
<feature type="compositionally biased region" description="Low complexity" evidence="1">
    <location>
        <begin position="235"/>
        <end position="249"/>
    </location>
</feature>
<dbReference type="GeneID" id="85331336"/>
<keyword evidence="3" id="KW-1185">Reference proteome</keyword>
<name>A0AA40DN99_9PEZI</name>
<dbReference type="AlphaFoldDB" id="A0AA40DN99"/>
<dbReference type="EMBL" id="JAUIRO010000007">
    <property type="protein sequence ID" value="KAK0706098.1"/>
    <property type="molecule type" value="Genomic_DNA"/>
</dbReference>
<evidence type="ECO:0000313" key="2">
    <source>
        <dbReference type="EMBL" id="KAK0706098.1"/>
    </source>
</evidence>
<dbReference type="Proteomes" id="UP001172101">
    <property type="component" value="Unassembled WGS sequence"/>
</dbReference>
<feature type="region of interest" description="Disordered" evidence="1">
    <location>
        <begin position="163"/>
        <end position="249"/>
    </location>
</feature>
<comment type="caution">
    <text evidence="2">The sequence shown here is derived from an EMBL/GenBank/DDBJ whole genome shotgun (WGS) entry which is preliminary data.</text>
</comment>
<organism evidence="2 3">
    <name type="scientific">Lasiosphaeria miniovina</name>
    <dbReference type="NCBI Taxonomy" id="1954250"/>
    <lineage>
        <taxon>Eukaryota</taxon>
        <taxon>Fungi</taxon>
        <taxon>Dikarya</taxon>
        <taxon>Ascomycota</taxon>
        <taxon>Pezizomycotina</taxon>
        <taxon>Sordariomycetes</taxon>
        <taxon>Sordariomycetidae</taxon>
        <taxon>Sordariales</taxon>
        <taxon>Lasiosphaeriaceae</taxon>
        <taxon>Lasiosphaeria</taxon>
    </lineage>
</organism>
<dbReference type="PANTHER" id="PTHR40628:SF1">
    <property type="entry name" value="CHROMO DOMAIN-CONTAINING PROTEIN"/>
    <property type="match status" value="1"/>
</dbReference>
<dbReference type="PANTHER" id="PTHR40628">
    <property type="entry name" value="CHROMO DOMAIN-CONTAINING PROTEIN"/>
    <property type="match status" value="1"/>
</dbReference>
<gene>
    <name evidence="2" type="ORF">B0T26DRAFT_875352</name>
</gene>
<proteinExistence type="predicted"/>